<dbReference type="AlphaFoldDB" id="A0A8D2KKH0"/>
<organism evidence="1 2">
    <name type="scientific">Urocitellus parryii</name>
    <name type="common">Arctic ground squirrel</name>
    <name type="synonym">Spermophilus parryii</name>
    <dbReference type="NCBI Taxonomy" id="9999"/>
    <lineage>
        <taxon>Eukaryota</taxon>
        <taxon>Metazoa</taxon>
        <taxon>Chordata</taxon>
        <taxon>Craniata</taxon>
        <taxon>Vertebrata</taxon>
        <taxon>Euteleostomi</taxon>
        <taxon>Mammalia</taxon>
        <taxon>Eutheria</taxon>
        <taxon>Euarchontoglires</taxon>
        <taxon>Glires</taxon>
        <taxon>Rodentia</taxon>
        <taxon>Sciuromorpha</taxon>
        <taxon>Sciuridae</taxon>
        <taxon>Xerinae</taxon>
        <taxon>Marmotini</taxon>
        <taxon>Urocitellus</taxon>
    </lineage>
</organism>
<name>A0A8D2KKH0_UROPR</name>
<protein>
    <submittedName>
        <fullName evidence="1">Uncharacterized protein</fullName>
    </submittedName>
</protein>
<keyword evidence="2" id="KW-1185">Reference proteome</keyword>
<dbReference type="Ensembl" id="ENSUPAT00010023271.1">
    <property type="protein sequence ID" value="ENSUPAP00010020457.1"/>
    <property type="gene ID" value="ENSUPAG00010016190.1"/>
</dbReference>
<dbReference type="GeneTree" id="ENSGT00940000165378"/>
<dbReference type="Proteomes" id="UP000694417">
    <property type="component" value="Unplaced"/>
</dbReference>
<accession>A0A8D2KKH0</accession>
<reference evidence="1" key="2">
    <citation type="submission" date="2025-09" db="UniProtKB">
        <authorList>
            <consortium name="Ensembl"/>
        </authorList>
    </citation>
    <scope>IDENTIFICATION</scope>
</reference>
<evidence type="ECO:0000313" key="1">
    <source>
        <dbReference type="Ensembl" id="ENSUPAP00010020457.1"/>
    </source>
</evidence>
<reference evidence="1" key="1">
    <citation type="submission" date="2025-08" db="UniProtKB">
        <authorList>
            <consortium name="Ensembl"/>
        </authorList>
    </citation>
    <scope>IDENTIFICATION</scope>
</reference>
<sequence length="72" mass="8191">ISFSTQTPTVLTQRVHSCLSTHSALDCFLQRLGVSPSTHAFFFFFHICNKPSSLCSWIVYDLCIFSMHSFDV</sequence>
<proteinExistence type="predicted"/>
<evidence type="ECO:0000313" key="2">
    <source>
        <dbReference type="Proteomes" id="UP000694417"/>
    </source>
</evidence>